<accession>A0A367R5V2</accession>
<dbReference type="AlphaFoldDB" id="A0A367R5V2"/>
<evidence type="ECO:0000313" key="2">
    <source>
        <dbReference type="Proteomes" id="UP000252085"/>
    </source>
</evidence>
<dbReference type="Proteomes" id="UP000252085">
    <property type="component" value="Unassembled WGS sequence"/>
</dbReference>
<name>A0A367R5V2_NOSPU</name>
<proteinExistence type="predicted"/>
<comment type="caution">
    <text evidence="1">The sequence shown here is derived from an EMBL/GenBank/DDBJ whole genome shotgun (WGS) entry which is preliminary data.</text>
</comment>
<sequence length="81" mass="9273">MLDFRISGIKNSTKMGKVPIPKLPKELIDGIWHFMSASLVLPHLGSDLLPEFVSSATEHHGLKAFEWYYALLEVKYEKRES</sequence>
<organism evidence="1 2">
    <name type="scientific">Nostoc punctiforme NIES-2108</name>
    <dbReference type="NCBI Taxonomy" id="1356359"/>
    <lineage>
        <taxon>Bacteria</taxon>
        <taxon>Bacillati</taxon>
        <taxon>Cyanobacteriota</taxon>
        <taxon>Cyanophyceae</taxon>
        <taxon>Nostocales</taxon>
        <taxon>Nostocaceae</taxon>
        <taxon>Nostoc</taxon>
    </lineage>
</organism>
<gene>
    <name evidence="1" type="ORF">A6769_32555</name>
</gene>
<evidence type="ECO:0000313" key="1">
    <source>
        <dbReference type="EMBL" id="RCJ30812.1"/>
    </source>
</evidence>
<protein>
    <submittedName>
        <fullName evidence="1">Uncharacterized protein</fullName>
    </submittedName>
</protein>
<dbReference type="EMBL" id="LXQE01000182">
    <property type="protein sequence ID" value="RCJ30812.1"/>
    <property type="molecule type" value="Genomic_DNA"/>
</dbReference>
<reference evidence="1 2" key="1">
    <citation type="submission" date="2016-04" db="EMBL/GenBank/DDBJ databases">
        <authorList>
            <person name="Evans L.H."/>
            <person name="Alamgir A."/>
            <person name="Owens N."/>
            <person name="Weber N.D."/>
            <person name="Virtaneva K."/>
            <person name="Barbian K."/>
            <person name="Babar A."/>
            <person name="Rosenke K."/>
        </authorList>
    </citation>
    <scope>NUCLEOTIDE SEQUENCE [LARGE SCALE GENOMIC DNA]</scope>
    <source>
        <strain evidence="1">NIES-2108</strain>
    </source>
</reference>